<keyword evidence="2" id="KW-0732">Signal</keyword>
<proteinExistence type="predicted"/>
<dbReference type="EMBL" id="SODA01000002">
    <property type="protein sequence ID" value="TDW07368.1"/>
    <property type="molecule type" value="Genomic_DNA"/>
</dbReference>
<evidence type="ECO:0000259" key="3">
    <source>
        <dbReference type="PROSITE" id="PS51494"/>
    </source>
</evidence>
<dbReference type="AlphaFoldDB" id="A0A4R7ZAZ3"/>
<evidence type="ECO:0000313" key="4">
    <source>
        <dbReference type="EMBL" id="TDW07368.1"/>
    </source>
</evidence>
<dbReference type="PROSITE" id="PS51494">
    <property type="entry name" value="SPOIVB"/>
    <property type="match status" value="1"/>
</dbReference>
<feature type="compositionally biased region" description="Acidic residues" evidence="1">
    <location>
        <begin position="559"/>
        <end position="569"/>
    </location>
</feature>
<evidence type="ECO:0000313" key="5">
    <source>
        <dbReference type="Proteomes" id="UP000294697"/>
    </source>
</evidence>
<organism evidence="4 5">
    <name type="scientific">Halanaerobium saccharolyticum</name>
    <dbReference type="NCBI Taxonomy" id="43595"/>
    <lineage>
        <taxon>Bacteria</taxon>
        <taxon>Bacillati</taxon>
        <taxon>Bacillota</taxon>
        <taxon>Clostridia</taxon>
        <taxon>Halanaerobiales</taxon>
        <taxon>Halanaerobiaceae</taxon>
        <taxon>Halanaerobium</taxon>
    </lineage>
</organism>
<comment type="caution">
    <text evidence="4">The sequence shown here is derived from an EMBL/GenBank/DDBJ whole genome shotgun (WGS) entry which is preliminary data.</text>
</comment>
<sequence length="640" mass="70568">MKKIIKKVLFYILIVLILTNTPVLAVENTMPLDEVEAGMTGYGKTVFSGNKIEKFEVEIIDILDNRSLDEDLILIKLTGDKVEEYGGIAAGMSGSPIYLEDRIIGAIGYGWSNSDHRYGLVTPIGRMLKLLEDNDFEESSGNISDFDLDLEEFTPGENIIRSESPIMVSGISGRALDRLERNLSELNLDVIPGSGIEEVDKSDEKPEPGEAIAVQLVRGDISVASIGTLTYVDQGQFLAFGHPFTNRGRVNYLLSRAHINAVIPSTEQPFKLGSPYNRLLGSVTQDRGAGIAGRIDTYPRITPLYISISENGELLKEVSLQIINDEYLFSSLSNSAALQAVDSALDRIGPGSAESRLKIMGRGLPELQIESSNMYYSQNDIGSMALYDFSQLLDLILSNPFKEVNLIDIRLELDFDRSDSVALIQEAKVLNEEIYPGDQLEVEVTLHRYRNGTETKIIRMKVPEDVEPGIATLFVDGGYTGEAMRPEETAPMQSAGGLNEAEISGHKSFESMLDAYLDSPDNNDLILQLYPSYAAPIYQESSEAPPGQAGQNFGKGEENNDNPENDNPENNEQLREEPVEPENMDEEIKERYSTEYVLEGSLNLDLEILVPPENDLAAETGANAEAESNTAPETDKKSRQ</sequence>
<dbReference type="Proteomes" id="UP000294697">
    <property type="component" value="Unassembled WGS sequence"/>
</dbReference>
<protein>
    <submittedName>
        <fullName evidence="4">SpoIVB peptidase S55</fullName>
    </submittedName>
</protein>
<evidence type="ECO:0000256" key="2">
    <source>
        <dbReference type="SAM" id="SignalP"/>
    </source>
</evidence>
<accession>A0A4R7ZAZ3</accession>
<feature type="signal peptide" evidence="2">
    <location>
        <begin position="1"/>
        <end position="25"/>
    </location>
</feature>
<dbReference type="OrthoDB" id="9765242at2"/>
<name>A0A4R7ZAZ3_9FIRM</name>
<feature type="region of interest" description="Disordered" evidence="1">
    <location>
        <begin position="614"/>
        <end position="640"/>
    </location>
</feature>
<feature type="chain" id="PRO_5020914730" evidence="2">
    <location>
        <begin position="26"/>
        <end position="640"/>
    </location>
</feature>
<dbReference type="RefSeq" id="WP_111571762.1">
    <property type="nucleotide sequence ID" value="NZ_QLME01000006.1"/>
</dbReference>
<dbReference type="Pfam" id="PF05580">
    <property type="entry name" value="Peptidase_S55"/>
    <property type="match status" value="1"/>
</dbReference>
<dbReference type="InterPro" id="IPR008763">
    <property type="entry name" value="Peptidase_S55"/>
</dbReference>
<gene>
    <name evidence="4" type="ORF">C8C77_102170</name>
</gene>
<feature type="domain" description="Peptidase S55" evidence="3">
    <location>
        <begin position="1"/>
        <end position="143"/>
    </location>
</feature>
<reference evidence="4 5" key="1">
    <citation type="submission" date="2019-03" db="EMBL/GenBank/DDBJ databases">
        <title>Subsurface microbial communities from deep shales in Ohio and West Virginia, USA.</title>
        <authorList>
            <person name="Wrighton K."/>
        </authorList>
    </citation>
    <scope>NUCLEOTIDE SEQUENCE [LARGE SCALE GENOMIC DNA]</scope>
    <source>
        <strain evidence="4 5">MSL9.2</strain>
    </source>
</reference>
<feature type="region of interest" description="Disordered" evidence="1">
    <location>
        <begin position="540"/>
        <end position="592"/>
    </location>
</feature>
<evidence type="ECO:0000256" key="1">
    <source>
        <dbReference type="SAM" id="MobiDB-lite"/>
    </source>
</evidence>